<dbReference type="OrthoDB" id="5339822at2759"/>
<evidence type="ECO:0000256" key="3">
    <source>
        <dbReference type="ARBA" id="ARBA00022512"/>
    </source>
</evidence>
<protein>
    <submittedName>
        <fullName evidence="12">Cell wall protein Psu1</fullName>
    </submittedName>
</protein>
<evidence type="ECO:0000256" key="6">
    <source>
        <dbReference type="ARBA" id="ARBA00022801"/>
    </source>
</evidence>
<evidence type="ECO:0000256" key="10">
    <source>
        <dbReference type="ARBA" id="ARBA00023326"/>
    </source>
</evidence>
<dbReference type="InterPro" id="IPR005556">
    <property type="entry name" value="SUN"/>
</dbReference>
<dbReference type="GO" id="GO:0016798">
    <property type="term" value="F:hydrolase activity, acting on glycosyl bonds"/>
    <property type="evidence" value="ECO:0007669"/>
    <property type="project" value="UniProtKB-KW"/>
</dbReference>
<dbReference type="OMA" id="CSYACQS"/>
<keyword evidence="8" id="KW-0326">Glycosidase</keyword>
<evidence type="ECO:0000256" key="4">
    <source>
        <dbReference type="ARBA" id="ARBA00022525"/>
    </source>
</evidence>
<evidence type="ECO:0000256" key="8">
    <source>
        <dbReference type="ARBA" id="ARBA00023295"/>
    </source>
</evidence>
<reference evidence="12 14" key="1">
    <citation type="journal article" date="2011" name="Science">
        <title>Comparative functional genomics of the fission yeasts.</title>
        <authorList>
            <person name="Rhind N."/>
            <person name="Chen Z."/>
            <person name="Yassour M."/>
            <person name="Thompson D.A."/>
            <person name="Haas B.J."/>
            <person name="Habib N."/>
            <person name="Wapinski I."/>
            <person name="Roy S."/>
            <person name="Lin M.F."/>
            <person name="Heiman D.I."/>
            <person name="Young S.K."/>
            <person name="Furuya K."/>
            <person name="Guo Y."/>
            <person name="Pidoux A."/>
            <person name="Chen H.M."/>
            <person name="Robbertse B."/>
            <person name="Goldberg J.M."/>
            <person name="Aoki K."/>
            <person name="Bayne E.H."/>
            <person name="Berlin A.M."/>
            <person name="Desjardins C.A."/>
            <person name="Dobbs E."/>
            <person name="Dukaj L."/>
            <person name="Fan L."/>
            <person name="FitzGerald M.G."/>
            <person name="French C."/>
            <person name="Gujja S."/>
            <person name="Hansen K."/>
            <person name="Keifenheim D."/>
            <person name="Levin J.Z."/>
            <person name="Mosher R.A."/>
            <person name="Mueller C.A."/>
            <person name="Pfiffner J."/>
            <person name="Priest M."/>
            <person name="Russ C."/>
            <person name="Smialowska A."/>
            <person name="Swoboda P."/>
            <person name="Sykes S.M."/>
            <person name="Vaughn M."/>
            <person name="Vengrova S."/>
            <person name="Yoder R."/>
            <person name="Zeng Q."/>
            <person name="Allshire R."/>
            <person name="Baulcombe D."/>
            <person name="Birren B.W."/>
            <person name="Brown W."/>
            <person name="Ekwall K."/>
            <person name="Kellis M."/>
            <person name="Leatherwood J."/>
            <person name="Levin H."/>
            <person name="Margalit H."/>
            <person name="Martienssen R."/>
            <person name="Nieduszynski C.A."/>
            <person name="Spatafora J.W."/>
            <person name="Friedman N."/>
            <person name="Dalgaard J.Z."/>
            <person name="Baumann P."/>
            <person name="Niki H."/>
            <person name="Regev A."/>
            <person name="Nusbaum C."/>
        </authorList>
    </citation>
    <scope>NUCLEOTIDE SEQUENCE [LARGE SCALE GENOMIC DNA]</scope>
    <source>
        <strain evidence="14">yFS275 / FY16936</strain>
    </source>
</reference>
<dbReference type="AlphaFoldDB" id="B6K3V3"/>
<keyword evidence="10" id="KW-0624">Polysaccharide degradation</keyword>
<organism evidence="12 14">
    <name type="scientific">Schizosaccharomyces japonicus (strain yFS275 / FY16936)</name>
    <name type="common">Fission yeast</name>
    <dbReference type="NCBI Taxonomy" id="402676"/>
    <lineage>
        <taxon>Eukaryota</taxon>
        <taxon>Fungi</taxon>
        <taxon>Dikarya</taxon>
        <taxon>Ascomycota</taxon>
        <taxon>Taphrinomycotina</taxon>
        <taxon>Schizosaccharomycetes</taxon>
        <taxon>Schizosaccharomycetales</taxon>
        <taxon>Schizosaccharomycetaceae</taxon>
        <taxon>Schizosaccharomyces</taxon>
    </lineage>
</organism>
<dbReference type="RefSeq" id="XP_002174453.1">
    <property type="nucleotide sequence ID" value="XM_002174417.2"/>
</dbReference>
<dbReference type="GO" id="GO:0009277">
    <property type="term" value="C:fungal-type cell wall"/>
    <property type="evidence" value="ECO:0000318"/>
    <property type="project" value="GO_Central"/>
</dbReference>
<dbReference type="GO" id="GO:0000272">
    <property type="term" value="P:polysaccharide catabolic process"/>
    <property type="evidence" value="ECO:0007669"/>
    <property type="project" value="UniProtKB-KW"/>
</dbReference>
<keyword evidence="6" id="KW-0378">Hydrolase</keyword>
<evidence type="ECO:0000256" key="9">
    <source>
        <dbReference type="ARBA" id="ARBA00023316"/>
    </source>
</evidence>
<feature type="signal peptide" evidence="11">
    <location>
        <begin position="1"/>
        <end position="18"/>
    </location>
</feature>
<keyword evidence="14" id="KW-1185">Reference proteome</keyword>
<comment type="similarity">
    <text evidence="2">Belongs to the SUN family.</text>
</comment>
<dbReference type="GO" id="GO:0000920">
    <property type="term" value="P:septum digestion after cytokinesis"/>
    <property type="evidence" value="ECO:0007669"/>
    <property type="project" value="EnsemblFungi"/>
</dbReference>
<accession>B6K3V3</accession>
<feature type="chain" id="PRO_5002847493" evidence="11">
    <location>
        <begin position="19"/>
        <end position="423"/>
    </location>
</feature>
<dbReference type="GO" id="GO:0005576">
    <property type="term" value="C:extracellular region"/>
    <property type="evidence" value="ECO:0007669"/>
    <property type="project" value="EnsemblFungi"/>
</dbReference>
<dbReference type="CAZy" id="GH132">
    <property type="family name" value="Glycoside Hydrolase Family 132"/>
</dbReference>
<comment type="subcellular location">
    <subcellularLocation>
        <location evidence="1">Secreted</location>
        <location evidence="1">Cell wall</location>
    </subcellularLocation>
</comment>
<evidence type="ECO:0000256" key="2">
    <source>
        <dbReference type="ARBA" id="ARBA00010579"/>
    </source>
</evidence>
<keyword evidence="5 11" id="KW-0732">Signal</keyword>
<dbReference type="GO" id="GO:0009986">
    <property type="term" value="C:cell surface"/>
    <property type="evidence" value="ECO:0000318"/>
    <property type="project" value="GO_Central"/>
</dbReference>
<dbReference type="STRING" id="402676.B6K3V3"/>
<dbReference type="GO" id="GO:0031505">
    <property type="term" value="P:fungal-type cell wall organization"/>
    <property type="evidence" value="ECO:0000318"/>
    <property type="project" value="GO_Central"/>
</dbReference>
<dbReference type="EMBL" id="KE651167">
    <property type="protein sequence ID" value="EEB08160.1"/>
    <property type="molecule type" value="Genomic_DNA"/>
</dbReference>
<dbReference type="VEuPathDB" id="FungiDB:SJAG_03295"/>
<gene>
    <name evidence="13" type="primary">psu1</name>
    <name evidence="12" type="ORF">SJAG_03295</name>
</gene>
<evidence type="ECO:0000313" key="13">
    <source>
        <dbReference type="JaponicusDB" id="SJAG_03295"/>
    </source>
</evidence>
<keyword evidence="7" id="KW-0119">Carbohydrate metabolism</keyword>
<dbReference type="PANTHER" id="PTHR31316">
    <property type="entry name" value="BETA-GLUCOSIDASE-LIKE PROTEIN NCA3, MITOCHONDRIAL-RELATED"/>
    <property type="match status" value="1"/>
</dbReference>
<evidence type="ECO:0000256" key="7">
    <source>
        <dbReference type="ARBA" id="ARBA00023277"/>
    </source>
</evidence>
<name>B6K3V3_SCHJY</name>
<dbReference type="eggNOG" id="ENOG502QPVV">
    <property type="taxonomic scope" value="Eukaryota"/>
</dbReference>
<dbReference type="Pfam" id="PF03856">
    <property type="entry name" value="SUN"/>
    <property type="match status" value="1"/>
</dbReference>
<dbReference type="JaponicusDB" id="SJAG_03295">
    <property type="gene designation" value="psu1"/>
</dbReference>
<evidence type="ECO:0000256" key="11">
    <source>
        <dbReference type="SAM" id="SignalP"/>
    </source>
</evidence>
<dbReference type="InterPro" id="IPR051526">
    <property type="entry name" value="Beta-Glucosidase_SUN"/>
</dbReference>
<proteinExistence type="inferred from homology"/>
<dbReference type="HOGENOM" id="CLU_033459_1_0_1"/>
<keyword evidence="4" id="KW-0964">Secreted</keyword>
<dbReference type="PANTHER" id="PTHR31316:SF0">
    <property type="entry name" value="SECRETED BETA-GLUCOSIDASE SIM1-RELATED"/>
    <property type="match status" value="1"/>
</dbReference>
<dbReference type="Proteomes" id="UP000001744">
    <property type="component" value="Unassembled WGS sequence"/>
</dbReference>
<dbReference type="GeneID" id="7052464"/>
<sequence>MRFSTSALIALLATGALAVPYRHPHHFHKREVVTSAVVVYTTVTVEDDGAASATSGASESAAATTVAVAATSTFVGDASSVSSAIASVQSANSDIAQSSFSTIVTSSSSAPAPYSTVYNTSSSVASSSATFVTSTTSSSSSASARSSASATSSAASSSSTGSTSTFQDGVYSCTDFPSDQNGVVALDYLGYGGYTGIQIGDAAGSSCTEGAYCSYACKPGMLKSQWPTEQPSDGESRGGLLCKNGKLYRTNTAYDSLCIDGVGSAYVENRLSQGVAICQTDYPGSENMVIPTYVEGGAYSPLSVVDSDTYYKWQGKSTSSQFYVNKAGYSQQKGCQWATSDDDYGNWSPVNFGAGQSNGVTYLSIIQNPLTTAVLNYKVKIVATEGSTVSGECVYDSGSFTGGSSSGCTVGVTSGSAKFVLYN</sequence>
<evidence type="ECO:0000313" key="14">
    <source>
        <dbReference type="Proteomes" id="UP000001744"/>
    </source>
</evidence>
<evidence type="ECO:0000256" key="5">
    <source>
        <dbReference type="ARBA" id="ARBA00022729"/>
    </source>
</evidence>
<keyword evidence="3" id="KW-0134">Cell wall</keyword>
<evidence type="ECO:0000256" key="1">
    <source>
        <dbReference type="ARBA" id="ARBA00004191"/>
    </source>
</evidence>
<keyword evidence="9" id="KW-0961">Cell wall biogenesis/degradation</keyword>
<evidence type="ECO:0000313" key="12">
    <source>
        <dbReference type="EMBL" id="EEB08160.1"/>
    </source>
</evidence>